<feature type="domain" description="ABC transporter" evidence="7">
    <location>
        <begin position="362"/>
        <end position="599"/>
    </location>
</feature>
<comment type="caution">
    <text evidence="9">The sequence shown here is derived from an EMBL/GenBank/DDBJ whole genome shotgun (WGS) entry which is preliminary data.</text>
</comment>
<dbReference type="Gene3D" id="1.20.1560.10">
    <property type="entry name" value="ABC transporter type 1, transmembrane domain"/>
    <property type="match status" value="1"/>
</dbReference>
<dbReference type="InterPro" id="IPR027417">
    <property type="entry name" value="P-loop_NTPase"/>
</dbReference>
<evidence type="ECO:0000313" key="9">
    <source>
        <dbReference type="EMBL" id="KGN32874.1"/>
    </source>
</evidence>
<dbReference type="EMBL" id="AVPJ01000005">
    <property type="protein sequence ID" value="KGN32874.1"/>
    <property type="molecule type" value="Genomic_DNA"/>
</dbReference>
<dbReference type="SUPFAM" id="SSF90123">
    <property type="entry name" value="ABC transporter transmembrane region"/>
    <property type="match status" value="1"/>
</dbReference>
<dbReference type="SUPFAM" id="SSF52540">
    <property type="entry name" value="P-loop containing nucleoside triphosphate hydrolases"/>
    <property type="match status" value="1"/>
</dbReference>
<dbReference type="PANTHER" id="PTHR43394:SF1">
    <property type="entry name" value="ATP-BINDING CASSETTE SUB-FAMILY B MEMBER 10, MITOCHONDRIAL"/>
    <property type="match status" value="1"/>
</dbReference>
<dbReference type="Gene3D" id="3.40.50.300">
    <property type="entry name" value="P-loop containing nucleotide triphosphate hydrolases"/>
    <property type="match status" value="1"/>
</dbReference>
<evidence type="ECO:0000313" key="10">
    <source>
        <dbReference type="Proteomes" id="UP000030002"/>
    </source>
</evidence>
<dbReference type="Pfam" id="PF00664">
    <property type="entry name" value="ABC_membrane"/>
    <property type="match status" value="1"/>
</dbReference>
<keyword evidence="3 6" id="KW-1133">Transmembrane helix</keyword>
<dbReference type="PANTHER" id="PTHR43394">
    <property type="entry name" value="ATP-DEPENDENT PERMEASE MDL1, MITOCHONDRIAL"/>
    <property type="match status" value="1"/>
</dbReference>
<dbReference type="PROSITE" id="PS00211">
    <property type="entry name" value="ABC_TRANSPORTER_1"/>
    <property type="match status" value="1"/>
</dbReference>
<dbReference type="PROSITE" id="PS50893">
    <property type="entry name" value="ABC_TRANSPORTER_2"/>
    <property type="match status" value="1"/>
</dbReference>
<feature type="domain" description="ABC transmembrane type-1" evidence="8">
    <location>
        <begin position="36"/>
        <end position="317"/>
    </location>
</feature>
<reference evidence="9 10" key="1">
    <citation type="submission" date="2013-08" db="EMBL/GenBank/DDBJ databases">
        <title>The genome sequence of Knoellia sinensis.</title>
        <authorList>
            <person name="Zhu W."/>
            <person name="Wang G."/>
        </authorList>
    </citation>
    <scope>NUCLEOTIDE SEQUENCE [LARGE SCALE GENOMIC DNA]</scope>
    <source>
        <strain evidence="9 10">KCTC 19936</strain>
    </source>
</reference>
<dbReference type="RefSeq" id="WP_035914732.1">
    <property type="nucleotide sequence ID" value="NZ_AVPJ01000005.1"/>
</dbReference>
<dbReference type="InterPro" id="IPR017871">
    <property type="entry name" value="ABC_transporter-like_CS"/>
</dbReference>
<organism evidence="9 10">
    <name type="scientific">Knoellia sinensis KCTC 19936</name>
    <dbReference type="NCBI Taxonomy" id="1385520"/>
    <lineage>
        <taxon>Bacteria</taxon>
        <taxon>Bacillati</taxon>
        <taxon>Actinomycetota</taxon>
        <taxon>Actinomycetes</taxon>
        <taxon>Micrococcales</taxon>
        <taxon>Intrasporangiaceae</taxon>
        <taxon>Knoellia</taxon>
    </lineage>
</organism>
<dbReference type="eggNOG" id="COG1132">
    <property type="taxonomic scope" value="Bacteria"/>
</dbReference>
<keyword evidence="4 6" id="KW-0472">Membrane</keyword>
<feature type="transmembrane region" description="Helical" evidence="6">
    <location>
        <begin position="174"/>
        <end position="193"/>
    </location>
</feature>
<dbReference type="STRING" id="1385520.N802_15900"/>
<dbReference type="OrthoDB" id="4966664at2"/>
<feature type="transmembrane region" description="Helical" evidence="6">
    <location>
        <begin position="72"/>
        <end position="92"/>
    </location>
</feature>
<dbReference type="GO" id="GO:0005886">
    <property type="term" value="C:plasma membrane"/>
    <property type="evidence" value="ECO:0007669"/>
    <property type="project" value="UniProtKB-SubCell"/>
</dbReference>
<proteinExistence type="predicted"/>
<evidence type="ECO:0000256" key="5">
    <source>
        <dbReference type="SAM" id="MobiDB-lite"/>
    </source>
</evidence>
<feature type="transmembrane region" description="Helical" evidence="6">
    <location>
        <begin position="149"/>
        <end position="168"/>
    </location>
</feature>
<dbReference type="GO" id="GO:0016887">
    <property type="term" value="F:ATP hydrolysis activity"/>
    <property type="evidence" value="ECO:0007669"/>
    <property type="project" value="InterPro"/>
</dbReference>
<gene>
    <name evidence="9" type="ORF">N802_15900</name>
</gene>
<feature type="transmembrane region" description="Helical" evidence="6">
    <location>
        <begin position="32"/>
        <end position="52"/>
    </location>
</feature>
<dbReference type="InterPro" id="IPR011527">
    <property type="entry name" value="ABC1_TM_dom"/>
</dbReference>
<comment type="subcellular location">
    <subcellularLocation>
        <location evidence="1">Cell membrane</location>
        <topology evidence="1">Multi-pass membrane protein</topology>
    </subcellularLocation>
</comment>
<feature type="region of interest" description="Disordered" evidence="5">
    <location>
        <begin position="336"/>
        <end position="379"/>
    </location>
</feature>
<evidence type="ECO:0000256" key="3">
    <source>
        <dbReference type="ARBA" id="ARBA00022989"/>
    </source>
</evidence>
<dbReference type="AlphaFoldDB" id="A0A0A0J7Y4"/>
<protein>
    <submittedName>
        <fullName evidence="9">ABC transporter permease</fullName>
    </submittedName>
</protein>
<dbReference type="InterPro" id="IPR036640">
    <property type="entry name" value="ABC1_TM_sf"/>
</dbReference>
<dbReference type="GO" id="GO:0015421">
    <property type="term" value="F:ABC-type oligopeptide transporter activity"/>
    <property type="evidence" value="ECO:0007669"/>
    <property type="project" value="TreeGrafter"/>
</dbReference>
<evidence type="ECO:0000259" key="8">
    <source>
        <dbReference type="PROSITE" id="PS50929"/>
    </source>
</evidence>
<evidence type="ECO:0000256" key="6">
    <source>
        <dbReference type="SAM" id="Phobius"/>
    </source>
</evidence>
<dbReference type="InterPro" id="IPR039421">
    <property type="entry name" value="Type_1_exporter"/>
</dbReference>
<evidence type="ECO:0000256" key="1">
    <source>
        <dbReference type="ARBA" id="ARBA00004651"/>
    </source>
</evidence>
<evidence type="ECO:0000256" key="2">
    <source>
        <dbReference type="ARBA" id="ARBA00022692"/>
    </source>
</evidence>
<dbReference type="PROSITE" id="PS50929">
    <property type="entry name" value="ABC_TM1F"/>
    <property type="match status" value="1"/>
</dbReference>
<keyword evidence="10" id="KW-1185">Reference proteome</keyword>
<keyword evidence="2 6" id="KW-0812">Transmembrane</keyword>
<evidence type="ECO:0000256" key="4">
    <source>
        <dbReference type="ARBA" id="ARBA00023136"/>
    </source>
</evidence>
<name>A0A0A0J7Y4_9MICO</name>
<sequence>MPNTSWPYAIAADATPPTDADRFLLWLARRQWRTIVAGAAFGIPWMLSIALVPFSIGKAIDDGLVARDGRALLTWAGVILGMGLVSAATTNLRHWFAVSNWLYAAFRSAIVTDRAVRRAGPALTRDKPAGDVLTAYANDFWRIGMVFDVSARFAGAIASFVVVSIILLRGSLMLGLVMLIGGPLLLASLSFVMRPLQKRQAAQREETGQLTALGADTVTGLRVLRGVGGEENFLSRYAGQSGRVRAAGVRLAGVQALLDASQVLLPGIFVVVVTGLGARLAVAGDITPGQLVAFYGYTAFLTMPLRTATEFVNKLITSRVMAGKLVSILKAQPDHPSRTHPIGRLGTNQQPAAAGALPDPAYRTHPIGRSGTNQQPAATGALVDPASGVRIEPGQLTALVSARPEETAEIAARLGRTVPGKHGVTWGDTSIDDLPIEAVRTHIVVSEADPHLFSGPVRRELGAPDGDDEALLAALHTADAADVIDSIDGGLDGEIEERGRSLSGGQRQRLALARALLRAPDVLVLVEPTSAVDAHTEARIAERIPKHRNGFTTVIVTASPLVLDRADHVLVVEEGVATISGTHRDLVRNNPAYRRIVLRGEED</sequence>
<dbReference type="InterPro" id="IPR003439">
    <property type="entry name" value="ABC_transporter-like_ATP-bd"/>
</dbReference>
<dbReference type="GO" id="GO:0005524">
    <property type="term" value="F:ATP binding"/>
    <property type="evidence" value="ECO:0007669"/>
    <property type="project" value="InterPro"/>
</dbReference>
<evidence type="ECO:0000259" key="7">
    <source>
        <dbReference type="PROSITE" id="PS50893"/>
    </source>
</evidence>
<accession>A0A0A0J7Y4</accession>
<dbReference type="CDD" id="cd07346">
    <property type="entry name" value="ABC_6TM_exporters"/>
    <property type="match status" value="1"/>
</dbReference>
<dbReference type="Pfam" id="PF00005">
    <property type="entry name" value="ABC_tran"/>
    <property type="match status" value="1"/>
</dbReference>
<dbReference type="Proteomes" id="UP000030002">
    <property type="component" value="Unassembled WGS sequence"/>
</dbReference>